<dbReference type="GO" id="GO:0035731">
    <property type="term" value="F:dinitrosyl-iron complex binding"/>
    <property type="evidence" value="ECO:0007669"/>
    <property type="project" value="UniProtKB-UniRule"/>
</dbReference>
<sequence>MRAVTAFHHDRLAEVDALLPAELADLQAVLDAAPGLRCRDVGPEQFFPPEGSRFPRHALLAERERLRALCGDCPVRVHCLATALVRGETYGSWGAVAQPDYQLVRSLWRGRDSTSADRDEPGGIPEEMGSGW</sequence>
<evidence type="ECO:0000256" key="4">
    <source>
        <dbReference type="ARBA" id="ARBA00022723"/>
    </source>
</evidence>
<evidence type="ECO:0000256" key="1">
    <source>
        <dbReference type="ARBA" id="ARBA00004496"/>
    </source>
</evidence>
<accession>A0A421B1S0</accession>
<gene>
    <name evidence="11" type="primary">whiB</name>
    <name evidence="14" type="ORF">CLV68_4467</name>
</gene>
<evidence type="ECO:0000256" key="9">
    <source>
        <dbReference type="ARBA" id="ARBA00023157"/>
    </source>
</evidence>
<dbReference type="Pfam" id="PF02467">
    <property type="entry name" value="Whib"/>
    <property type="match status" value="1"/>
</dbReference>
<dbReference type="EMBL" id="RCDD01000003">
    <property type="protein sequence ID" value="RLK58369.1"/>
    <property type="molecule type" value="Genomic_DNA"/>
</dbReference>
<keyword evidence="10 11" id="KW-0804">Transcription</keyword>
<evidence type="ECO:0000256" key="10">
    <source>
        <dbReference type="ARBA" id="ARBA00023163"/>
    </source>
</evidence>
<evidence type="ECO:0000256" key="6">
    <source>
        <dbReference type="ARBA" id="ARBA00023014"/>
    </source>
</evidence>
<keyword evidence="9 11" id="KW-1015">Disulfide bond</keyword>
<feature type="binding site" evidence="11">
    <location>
        <position position="38"/>
    </location>
    <ligand>
        <name>[4Fe-4S] cluster</name>
        <dbReference type="ChEBI" id="CHEBI:49883"/>
    </ligand>
</feature>
<proteinExistence type="inferred from homology"/>
<keyword evidence="11" id="KW-0963">Cytoplasm</keyword>
<comment type="PTM">
    <text evidence="11">Upon Fe-S cluster removal intramolecular disulfide bonds are formed.</text>
</comment>
<dbReference type="GO" id="GO:0045892">
    <property type="term" value="P:negative regulation of DNA-templated transcription"/>
    <property type="evidence" value="ECO:0007669"/>
    <property type="project" value="TreeGrafter"/>
</dbReference>
<keyword evidence="7 11" id="KW-0805">Transcription regulation</keyword>
<comment type="similarity">
    <text evidence="2 11">Belongs to the WhiB family.</text>
</comment>
<dbReference type="GO" id="GO:0003677">
    <property type="term" value="F:DNA binding"/>
    <property type="evidence" value="ECO:0007669"/>
    <property type="project" value="UniProtKB-UniRule"/>
</dbReference>
<dbReference type="GO" id="GO:0045454">
    <property type="term" value="P:cell redox homeostasis"/>
    <property type="evidence" value="ECO:0007669"/>
    <property type="project" value="TreeGrafter"/>
</dbReference>
<comment type="caution">
    <text evidence="14">The sequence shown here is derived from an EMBL/GenBank/DDBJ whole genome shotgun (WGS) entry which is preliminary data.</text>
</comment>
<dbReference type="InterPro" id="IPR003482">
    <property type="entry name" value="Whib"/>
</dbReference>
<comment type="function">
    <text evidence="11">Acts as a transcriptional regulator. Probably redox-responsive. The apo- but not holo-form probably binds DNA.</text>
</comment>
<reference evidence="14 15" key="1">
    <citation type="submission" date="2018-10" db="EMBL/GenBank/DDBJ databases">
        <title>Genomic Encyclopedia of Archaeal and Bacterial Type Strains, Phase II (KMG-II): from individual species to whole genera.</title>
        <authorList>
            <person name="Goeker M."/>
        </authorList>
    </citation>
    <scope>NUCLEOTIDE SEQUENCE [LARGE SCALE GENOMIC DNA]</scope>
    <source>
        <strain evidence="14 15">DSM 45657</strain>
    </source>
</reference>
<dbReference type="AlphaFoldDB" id="A0A421B1S0"/>
<keyword evidence="3 11" id="KW-0004">4Fe-4S</keyword>
<evidence type="ECO:0000256" key="5">
    <source>
        <dbReference type="ARBA" id="ARBA00023004"/>
    </source>
</evidence>
<dbReference type="OrthoDB" id="3696379at2"/>
<dbReference type="PANTHER" id="PTHR38839">
    <property type="entry name" value="TRANSCRIPTIONAL REGULATOR WHID-RELATED"/>
    <property type="match status" value="1"/>
</dbReference>
<dbReference type="PROSITE" id="PS51674">
    <property type="entry name" value="4FE4S_WBL"/>
    <property type="match status" value="1"/>
</dbReference>
<dbReference type="GO" id="GO:0051539">
    <property type="term" value="F:4 iron, 4 sulfur cluster binding"/>
    <property type="evidence" value="ECO:0007669"/>
    <property type="project" value="UniProtKB-UniRule"/>
</dbReference>
<keyword evidence="4 11" id="KW-0479">Metal-binding</keyword>
<dbReference type="GO" id="GO:0005737">
    <property type="term" value="C:cytoplasm"/>
    <property type="evidence" value="ECO:0007669"/>
    <property type="project" value="UniProtKB-SubCell"/>
</dbReference>
<evidence type="ECO:0000256" key="11">
    <source>
        <dbReference type="HAMAP-Rule" id="MF_01479"/>
    </source>
</evidence>
<evidence type="ECO:0000259" key="13">
    <source>
        <dbReference type="PROSITE" id="PS51674"/>
    </source>
</evidence>
<evidence type="ECO:0000313" key="15">
    <source>
        <dbReference type="Proteomes" id="UP000282454"/>
    </source>
</evidence>
<evidence type="ECO:0000256" key="12">
    <source>
        <dbReference type="SAM" id="MobiDB-lite"/>
    </source>
</evidence>
<dbReference type="GO" id="GO:0047134">
    <property type="term" value="F:protein-disulfide reductase [NAD(P)H] activity"/>
    <property type="evidence" value="ECO:0007669"/>
    <property type="project" value="TreeGrafter"/>
</dbReference>
<evidence type="ECO:0000256" key="8">
    <source>
        <dbReference type="ARBA" id="ARBA00023125"/>
    </source>
</evidence>
<dbReference type="HAMAP" id="MF_01479">
    <property type="entry name" value="WhiB"/>
    <property type="match status" value="1"/>
</dbReference>
<keyword evidence="6 11" id="KW-0411">Iron-sulfur</keyword>
<name>A0A421B1S0_9PSEU</name>
<dbReference type="InterPro" id="IPR034768">
    <property type="entry name" value="4FE4S_WBL"/>
</dbReference>
<dbReference type="RefSeq" id="WP_121392795.1">
    <property type="nucleotide sequence ID" value="NZ_RCDD01000003.1"/>
</dbReference>
<feature type="region of interest" description="Disordered" evidence="12">
    <location>
        <begin position="112"/>
        <end position="132"/>
    </location>
</feature>
<evidence type="ECO:0000313" key="14">
    <source>
        <dbReference type="EMBL" id="RLK58369.1"/>
    </source>
</evidence>
<feature type="binding site" evidence="11">
    <location>
        <position position="73"/>
    </location>
    <ligand>
        <name>[4Fe-4S] cluster</name>
        <dbReference type="ChEBI" id="CHEBI:49883"/>
    </ligand>
</feature>
<dbReference type="GO" id="GO:0046872">
    <property type="term" value="F:metal ion binding"/>
    <property type="evidence" value="ECO:0007669"/>
    <property type="project" value="UniProtKB-KW"/>
</dbReference>
<feature type="binding site" evidence="11">
    <location>
        <position position="70"/>
    </location>
    <ligand>
        <name>[4Fe-4S] cluster</name>
        <dbReference type="ChEBI" id="CHEBI:49883"/>
    </ligand>
</feature>
<organism evidence="14 15">
    <name type="scientific">Actinokineospora cianjurensis</name>
    <dbReference type="NCBI Taxonomy" id="585224"/>
    <lineage>
        <taxon>Bacteria</taxon>
        <taxon>Bacillati</taxon>
        <taxon>Actinomycetota</taxon>
        <taxon>Actinomycetes</taxon>
        <taxon>Pseudonocardiales</taxon>
        <taxon>Pseudonocardiaceae</taxon>
        <taxon>Actinokineospora</taxon>
    </lineage>
</organism>
<keyword evidence="5 11" id="KW-0408">Iron</keyword>
<feature type="domain" description="4Fe-4S Wbl-type" evidence="13">
    <location>
        <begin position="37"/>
        <end position="103"/>
    </location>
</feature>
<evidence type="ECO:0000256" key="3">
    <source>
        <dbReference type="ARBA" id="ARBA00022485"/>
    </source>
</evidence>
<comment type="PTM">
    <text evidence="11">The Fe-S cluster can be nitrosylated by nitric oxide (NO).</text>
</comment>
<evidence type="ECO:0000256" key="7">
    <source>
        <dbReference type="ARBA" id="ARBA00023015"/>
    </source>
</evidence>
<protein>
    <recommendedName>
        <fullName evidence="11">Transcriptional regulator WhiB</fullName>
    </recommendedName>
</protein>
<keyword evidence="8 11" id="KW-0238">DNA-binding</keyword>
<keyword evidence="15" id="KW-1185">Reference proteome</keyword>
<comment type="subcellular location">
    <subcellularLocation>
        <location evidence="1 11">Cytoplasm</location>
    </subcellularLocation>
</comment>
<feature type="compositionally biased region" description="Basic and acidic residues" evidence="12">
    <location>
        <begin position="112"/>
        <end position="121"/>
    </location>
</feature>
<feature type="binding site" evidence="11">
    <location>
        <position position="79"/>
    </location>
    <ligand>
        <name>[4Fe-4S] cluster</name>
        <dbReference type="ChEBI" id="CHEBI:49883"/>
    </ligand>
</feature>
<dbReference type="Proteomes" id="UP000282454">
    <property type="component" value="Unassembled WGS sequence"/>
</dbReference>
<comment type="cofactor">
    <cofactor evidence="11">
        <name>[4Fe-4S] cluster</name>
        <dbReference type="ChEBI" id="CHEBI:49883"/>
    </cofactor>
    <text evidence="11">Binds 1 [4Fe-4S] cluster per subunit. Following nitrosylation of the [4Fe-4S] cluster binds 1 [4Fe-8(NO)] cluster per subunit.</text>
</comment>
<evidence type="ECO:0000256" key="2">
    <source>
        <dbReference type="ARBA" id="ARBA00006597"/>
    </source>
</evidence>